<reference evidence="9 10" key="1">
    <citation type="submission" date="2024-04" db="EMBL/GenBank/DDBJ databases">
        <title>Polymorphospora sp. isolated from Baiyangdian Lake in Xiong'an New Area.</title>
        <authorList>
            <person name="Zhang X."/>
            <person name="Liu J."/>
        </authorList>
    </citation>
    <scope>NUCLEOTIDE SEQUENCE [LARGE SCALE GENOMIC DNA]</scope>
    <source>
        <strain evidence="9 10">2-325</strain>
    </source>
</reference>
<feature type="transmembrane region" description="Helical" evidence="8">
    <location>
        <begin position="98"/>
        <end position="116"/>
    </location>
</feature>
<feature type="transmembrane region" description="Helical" evidence="8">
    <location>
        <begin position="205"/>
        <end position="224"/>
    </location>
</feature>
<evidence type="ECO:0000256" key="3">
    <source>
        <dbReference type="ARBA" id="ARBA00022448"/>
    </source>
</evidence>
<evidence type="ECO:0000313" key="9">
    <source>
        <dbReference type="EMBL" id="MFB6396596.1"/>
    </source>
</evidence>
<dbReference type="PANTHER" id="PTHR30269">
    <property type="entry name" value="TRANSMEMBRANE PROTEIN YFCA"/>
    <property type="match status" value="1"/>
</dbReference>
<protein>
    <recommendedName>
        <fullName evidence="8">Probable membrane transporter protein</fullName>
    </recommendedName>
</protein>
<comment type="caution">
    <text evidence="9">The sequence shown here is derived from an EMBL/GenBank/DDBJ whole genome shotgun (WGS) entry which is preliminary data.</text>
</comment>
<feature type="transmembrane region" description="Helical" evidence="8">
    <location>
        <begin position="177"/>
        <end position="198"/>
    </location>
</feature>
<dbReference type="PANTHER" id="PTHR30269:SF0">
    <property type="entry name" value="MEMBRANE TRANSPORTER PROTEIN YFCA-RELATED"/>
    <property type="match status" value="1"/>
</dbReference>
<feature type="transmembrane region" description="Helical" evidence="8">
    <location>
        <begin position="137"/>
        <end position="165"/>
    </location>
</feature>
<name>A0ABV5CXR9_9ACTN</name>
<feature type="transmembrane region" description="Helical" evidence="8">
    <location>
        <begin position="230"/>
        <end position="249"/>
    </location>
</feature>
<keyword evidence="10" id="KW-1185">Reference proteome</keyword>
<evidence type="ECO:0000256" key="1">
    <source>
        <dbReference type="ARBA" id="ARBA00004651"/>
    </source>
</evidence>
<evidence type="ECO:0000256" key="4">
    <source>
        <dbReference type="ARBA" id="ARBA00022475"/>
    </source>
</evidence>
<gene>
    <name evidence="9" type="ORF">AAFH96_26350</name>
</gene>
<evidence type="ECO:0000256" key="6">
    <source>
        <dbReference type="ARBA" id="ARBA00022989"/>
    </source>
</evidence>
<dbReference type="Pfam" id="PF01925">
    <property type="entry name" value="TauE"/>
    <property type="match status" value="1"/>
</dbReference>
<evidence type="ECO:0000256" key="7">
    <source>
        <dbReference type="ARBA" id="ARBA00023136"/>
    </source>
</evidence>
<keyword evidence="4 8" id="KW-1003">Cell membrane</keyword>
<proteinExistence type="inferred from homology"/>
<dbReference type="Proteomes" id="UP001582793">
    <property type="component" value="Unassembled WGS sequence"/>
</dbReference>
<evidence type="ECO:0000256" key="2">
    <source>
        <dbReference type="ARBA" id="ARBA00009142"/>
    </source>
</evidence>
<feature type="transmembrane region" description="Helical" evidence="8">
    <location>
        <begin position="76"/>
        <end position="92"/>
    </location>
</feature>
<sequence length="255" mass="26079">MDPMQGTLLFAAGLLTGAFNAAAGGGSLIGFSALITAGVPPLTAKLTSTVTVLPGNVASVAGGYRDLPARREATRILPAAVLGGIAGSLLLLQTPTRIFDAIVPFLVLAASAVLGLQHRLAKLVERPAINCRREHPATLQALVAASGVYGGYIGAGFGIVLLASLTLLRQETLNRTVVLKNLLAAAVSLTTAALYVLFGTINWTGVAILAPATVIGGYGGARLLRKFPPALLKGIIVAYGVTFGLVLLGQNVLQH</sequence>
<evidence type="ECO:0000256" key="5">
    <source>
        <dbReference type="ARBA" id="ARBA00022692"/>
    </source>
</evidence>
<keyword evidence="7 8" id="KW-0472">Membrane</keyword>
<dbReference type="RefSeq" id="WP_375735984.1">
    <property type="nucleotide sequence ID" value="NZ_JBCGDC010000099.1"/>
</dbReference>
<comment type="similarity">
    <text evidence="2 8">Belongs to the 4-toluene sulfonate uptake permease (TSUP) (TC 2.A.102) family.</text>
</comment>
<dbReference type="InterPro" id="IPR002781">
    <property type="entry name" value="TM_pro_TauE-like"/>
</dbReference>
<organism evidence="9 10">
    <name type="scientific">Polymorphospora lycopeni</name>
    <dbReference type="NCBI Taxonomy" id="3140240"/>
    <lineage>
        <taxon>Bacteria</taxon>
        <taxon>Bacillati</taxon>
        <taxon>Actinomycetota</taxon>
        <taxon>Actinomycetes</taxon>
        <taxon>Micromonosporales</taxon>
        <taxon>Micromonosporaceae</taxon>
        <taxon>Polymorphospora</taxon>
    </lineage>
</organism>
<keyword evidence="5 8" id="KW-0812">Transmembrane</keyword>
<evidence type="ECO:0000313" key="10">
    <source>
        <dbReference type="Proteomes" id="UP001582793"/>
    </source>
</evidence>
<keyword evidence="3" id="KW-0813">Transport</keyword>
<dbReference type="EMBL" id="JBCGDC010000099">
    <property type="protein sequence ID" value="MFB6396596.1"/>
    <property type="molecule type" value="Genomic_DNA"/>
</dbReference>
<dbReference type="InterPro" id="IPR052017">
    <property type="entry name" value="TSUP"/>
</dbReference>
<accession>A0ABV5CXR9</accession>
<comment type="subcellular location">
    <subcellularLocation>
        <location evidence="1 8">Cell membrane</location>
        <topology evidence="1 8">Multi-pass membrane protein</topology>
    </subcellularLocation>
</comment>
<evidence type="ECO:0000256" key="8">
    <source>
        <dbReference type="RuleBase" id="RU363041"/>
    </source>
</evidence>
<keyword evidence="6 8" id="KW-1133">Transmembrane helix</keyword>